<keyword evidence="1 3" id="KW-0853">WD repeat</keyword>
<evidence type="ECO:0000313" key="4">
    <source>
        <dbReference type="EMBL" id="KAK1273231.1"/>
    </source>
</evidence>
<dbReference type="PANTHER" id="PTHR17605">
    <property type="entry name" value="RIBOSOME BIOGENESIS PROTEIN BOP1 BLOCK OF PROLIFERATION 1 PROTEIN"/>
    <property type="match status" value="1"/>
</dbReference>
<reference evidence="4" key="2">
    <citation type="submission" date="2023-06" db="EMBL/GenBank/DDBJ databases">
        <authorList>
            <person name="Ma L."/>
            <person name="Liu K.-W."/>
            <person name="Li Z."/>
            <person name="Hsiao Y.-Y."/>
            <person name="Qi Y."/>
            <person name="Fu T."/>
            <person name="Tang G."/>
            <person name="Zhang D."/>
            <person name="Sun W.-H."/>
            <person name="Liu D.-K."/>
            <person name="Li Y."/>
            <person name="Chen G.-Z."/>
            <person name="Liu X.-D."/>
            <person name="Liao X.-Y."/>
            <person name="Jiang Y.-T."/>
            <person name="Yu X."/>
            <person name="Hao Y."/>
            <person name="Huang J."/>
            <person name="Zhao X.-W."/>
            <person name="Ke S."/>
            <person name="Chen Y.-Y."/>
            <person name="Wu W.-L."/>
            <person name="Hsu J.-L."/>
            <person name="Lin Y.-F."/>
            <person name="Huang M.-D."/>
            <person name="Li C.-Y."/>
            <person name="Huang L."/>
            <person name="Wang Z.-W."/>
            <person name="Zhao X."/>
            <person name="Zhong W.-Y."/>
            <person name="Peng D.-H."/>
            <person name="Ahmad S."/>
            <person name="Lan S."/>
            <person name="Zhang J.-S."/>
            <person name="Tsai W.-C."/>
            <person name="Van De Peer Y."/>
            <person name="Liu Z.-J."/>
        </authorList>
    </citation>
    <scope>NUCLEOTIDE SEQUENCE</scope>
    <source>
        <strain evidence="4">SCP</strain>
        <tissue evidence="4">Leaves</tissue>
    </source>
</reference>
<dbReference type="PROSITE" id="PS00678">
    <property type="entry name" value="WD_REPEATS_1"/>
    <property type="match status" value="1"/>
</dbReference>
<dbReference type="PROSITE" id="PS50294">
    <property type="entry name" value="WD_REPEATS_REGION"/>
    <property type="match status" value="1"/>
</dbReference>
<dbReference type="SUPFAM" id="SSF50978">
    <property type="entry name" value="WD40 repeat-like"/>
    <property type="match status" value="1"/>
</dbReference>
<name>A0AAV9BAG1_ACOGR</name>
<organism evidence="4 5">
    <name type="scientific">Acorus gramineus</name>
    <name type="common">Dwarf sweet flag</name>
    <dbReference type="NCBI Taxonomy" id="55184"/>
    <lineage>
        <taxon>Eukaryota</taxon>
        <taxon>Viridiplantae</taxon>
        <taxon>Streptophyta</taxon>
        <taxon>Embryophyta</taxon>
        <taxon>Tracheophyta</taxon>
        <taxon>Spermatophyta</taxon>
        <taxon>Magnoliopsida</taxon>
        <taxon>Liliopsida</taxon>
        <taxon>Acoraceae</taxon>
        <taxon>Acorus</taxon>
    </lineage>
</organism>
<sequence length="103" mass="11674">MTGQWIASGSKDGTVQIWEVETGRCLRVREVDEAVKHVSWNPEPYLPILAVVGLNTSIMRWSQHDKHEGIRLKHVNSISKVEWHRKGDYFTTVVPGGCKVFGC</sequence>
<dbReference type="GO" id="GO:0070545">
    <property type="term" value="C:PeBoW complex"/>
    <property type="evidence" value="ECO:0007669"/>
    <property type="project" value="TreeGrafter"/>
</dbReference>
<protein>
    <submittedName>
        <fullName evidence="4">Uncharacterized protein</fullName>
    </submittedName>
</protein>
<dbReference type="InterPro" id="IPR036322">
    <property type="entry name" value="WD40_repeat_dom_sf"/>
</dbReference>
<dbReference type="GO" id="GO:0030687">
    <property type="term" value="C:preribosome, large subunit precursor"/>
    <property type="evidence" value="ECO:0007669"/>
    <property type="project" value="TreeGrafter"/>
</dbReference>
<proteinExistence type="predicted"/>
<keyword evidence="5" id="KW-1185">Reference proteome</keyword>
<dbReference type="GO" id="GO:0043021">
    <property type="term" value="F:ribonucleoprotein complex binding"/>
    <property type="evidence" value="ECO:0007669"/>
    <property type="project" value="TreeGrafter"/>
</dbReference>
<evidence type="ECO:0000256" key="1">
    <source>
        <dbReference type="ARBA" id="ARBA00022574"/>
    </source>
</evidence>
<dbReference type="PROSITE" id="PS50082">
    <property type="entry name" value="WD_REPEATS_2"/>
    <property type="match status" value="1"/>
</dbReference>
<dbReference type="InterPro" id="IPR019775">
    <property type="entry name" value="WD40_repeat_CS"/>
</dbReference>
<dbReference type="EMBL" id="JAUJYN010000004">
    <property type="protein sequence ID" value="KAK1273231.1"/>
    <property type="molecule type" value="Genomic_DNA"/>
</dbReference>
<keyword evidence="2" id="KW-0677">Repeat</keyword>
<evidence type="ECO:0000256" key="3">
    <source>
        <dbReference type="PROSITE-ProRule" id="PRU00221"/>
    </source>
</evidence>
<accession>A0AAV9BAG1</accession>
<dbReference type="InterPro" id="IPR015943">
    <property type="entry name" value="WD40/YVTN_repeat-like_dom_sf"/>
</dbReference>
<gene>
    <name evidence="4" type="ORF">QJS04_geneDACA022299</name>
</gene>
<evidence type="ECO:0000256" key="2">
    <source>
        <dbReference type="ARBA" id="ARBA00022737"/>
    </source>
</evidence>
<dbReference type="InterPro" id="IPR028598">
    <property type="entry name" value="BOP1/Erb1"/>
</dbReference>
<evidence type="ECO:0000313" key="5">
    <source>
        <dbReference type="Proteomes" id="UP001179952"/>
    </source>
</evidence>
<dbReference type="Pfam" id="PF00400">
    <property type="entry name" value="WD40"/>
    <property type="match status" value="1"/>
</dbReference>
<comment type="caution">
    <text evidence="4">The sequence shown here is derived from an EMBL/GenBank/DDBJ whole genome shotgun (WGS) entry which is preliminary data.</text>
</comment>
<dbReference type="InterPro" id="IPR001680">
    <property type="entry name" value="WD40_rpt"/>
</dbReference>
<dbReference type="GO" id="GO:0000463">
    <property type="term" value="P:maturation of LSU-rRNA from tricistronic rRNA transcript (SSU-rRNA, 5.8S rRNA, LSU-rRNA)"/>
    <property type="evidence" value="ECO:0007669"/>
    <property type="project" value="TreeGrafter"/>
</dbReference>
<dbReference type="PANTHER" id="PTHR17605:SF0">
    <property type="entry name" value="RIBOSOME BIOGENESIS PROTEIN BOP1"/>
    <property type="match status" value="1"/>
</dbReference>
<dbReference type="Gene3D" id="2.130.10.10">
    <property type="entry name" value="YVTN repeat-like/Quinoprotein amine dehydrogenase"/>
    <property type="match status" value="2"/>
</dbReference>
<dbReference type="AlphaFoldDB" id="A0AAV9BAG1"/>
<dbReference type="Proteomes" id="UP001179952">
    <property type="component" value="Unassembled WGS sequence"/>
</dbReference>
<feature type="repeat" description="WD" evidence="3">
    <location>
        <begin position="1"/>
        <end position="28"/>
    </location>
</feature>
<reference evidence="4" key="1">
    <citation type="journal article" date="2023" name="Nat. Commun.">
        <title>Diploid and tetraploid genomes of Acorus and the evolution of monocots.</title>
        <authorList>
            <person name="Ma L."/>
            <person name="Liu K.W."/>
            <person name="Li Z."/>
            <person name="Hsiao Y.Y."/>
            <person name="Qi Y."/>
            <person name="Fu T."/>
            <person name="Tang G.D."/>
            <person name="Zhang D."/>
            <person name="Sun W.H."/>
            <person name="Liu D.K."/>
            <person name="Li Y."/>
            <person name="Chen G.Z."/>
            <person name="Liu X.D."/>
            <person name="Liao X.Y."/>
            <person name="Jiang Y.T."/>
            <person name="Yu X."/>
            <person name="Hao Y."/>
            <person name="Huang J."/>
            <person name="Zhao X.W."/>
            <person name="Ke S."/>
            <person name="Chen Y.Y."/>
            <person name="Wu W.L."/>
            <person name="Hsu J.L."/>
            <person name="Lin Y.F."/>
            <person name="Huang M.D."/>
            <person name="Li C.Y."/>
            <person name="Huang L."/>
            <person name="Wang Z.W."/>
            <person name="Zhao X."/>
            <person name="Zhong W.Y."/>
            <person name="Peng D.H."/>
            <person name="Ahmad S."/>
            <person name="Lan S."/>
            <person name="Zhang J.S."/>
            <person name="Tsai W.C."/>
            <person name="Van de Peer Y."/>
            <person name="Liu Z.J."/>
        </authorList>
    </citation>
    <scope>NUCLEOTIDE SEQUENCE</scope>
    <source>
        <strain evidence="4">SCP</strain>
    </source>
</reference>